<dbReference type="Proteomes" id="UP000186720">
    <property type="component" value="Unassembled WGS sequence"/>
</dbReference>
<sequence>MESILKRNNVNVIGNGDQVMLFAYGFGCDQKVTAIFQVAGNNSL</sequence>
<dbReference type="STRING" id="1302689.RG47T_5174"/>
<name>A0A1Q6A6R4_9SPHI</name>
<proteinExistence type="predicted"/>
<comment type="caution">
    <text evidence="1">The sequence shown here is derived from an EMBL/GenBank/DDBJ whole genome shotgun (WGS) entry which is preliminary data.</text>
</comment>
<accession>A0A1Q6A6R4</accession>
<organism evidence="1 2">
    <name type="scientific">Mucilaginibacter polytrichastri</name>
    <dbReference type="NCBI Taxonomy" id="1302689"/>
    <lineage>
        <taxon>Bacteria</taxon>
        <taxon>Pseudomonadati</taxon>
        <taxon>Bacteroidota</taxon>
        <taxon>Sphingobacteriia</taxon>
        <taxon>Sphingobacteriales</taxon>
        <taxon>Sphingobacteriaceae</taxon>
        <taxon>Mucilaginibacter</taxon>
    </lineage>
</organism>
<evidence type="ECO:0000313" key="1">
    <source>
        <dbReference type="EMBL" id="OKS89689.1"/>
    </source>
</evidence>
<gene>
    <name evidence="1" type="ORF">RG47T_5174</name>
</gene>
<dbReference type="AlphaFoldDB" id="A0A1Q6A6R4"/>
<keyword evidence="2" id="KW-1185">Reference proteome</keyword>
<evidence type="ECO:0000313" key="2">
    <source>
        <dbReference type="Proteomes" id="UP000186720"/>
    </source>
</evidence>
<dbReference type="EMBL" id="MPPL01000001">
    <property type="protein sequence ID" value="OKS89689.1"/>
    <property type="molecule type" value="Genomic_DNA"/>
</dbReference>
<protein>
    <submittedName>
        <fullName evidence="1">Uncharacterized protein</fullName>
    </submittedName>
</protein>
<reference evidence="1 2" key="1">
    <citation type="submission" date="2016-11" db="EMBL/GenBank/DDBJ databases">
        <title>Whole Genome Sequencing of Mucilaginibacter polytrichastri RG4-7(T) isolated from the moss sample.</title>
        <authorList>
            <person name="Li Y."/>
        </authorList>
    </citation>
    <scope>NUCLEOTIDE SEQUENCE [LARGE SCALE GENOMIC DNA]</scope>
    <source>
        <strain evidence="1 2">RG4-7</strain>
    </source>
</reference>